<dbReference type="FunFam" id="3.40.50.720:FF:000702">
    <property type="entry name" value="NADH dehydrogenase (Ubiquinone)"/>
    <property type="match status" value="1"/>
</dbReference>
<name>A0A369U8Y8_PARVE</name>
<dbReference type="Gene3D" id="3.40.50.720">
    <property type="entry name" value="NAD(P)-binding Rossmann-like Domain"/>
    <property type="match status" value="1"/>
</dbReference>
<comment type="caution">
    <text evidence="1">The sequence shown here is derived from an EMBL/GenBank/DDBJ whole genome shotgun (WGS) entry which is preliminary data.</text>
</comment>
<dbReference type="EMBL" id="QTUJ01000004">
    <property type="protein sequence ID" value="REF67498.1"/>
    <property type="molecule type" value="Genomic_DNA"/>
</dbReference>
<evidence type="ECO:0000313" key="2">
    <source>
        <dbReference type="Proteomes" id="UP000256941"/>
    </source>
</evidence>
<sequence length="330" mass="35344">MSAAKLVTIYGGSGFLGRQIARIMAAQGWRIRVAVRRPNEAGVVRTYGAPGQVEPVPCNVRDDLSVTACMADADAVINCVGIMVREGRNTFDAIHEEAAGRIARIAAETGVRHFVHVSAIGADPDSDSRYAASKGRGEAAVLAHRPDAVILRPSVMFGPDDHFYNRIASMTRLGPILLVPGARTPMQPVYVEDVAQAAAMAAAGQARPGIYELGGPDVLTMREVAQQVLVATGRRRAIVGLPHWLGGVMGSVLDTVQTVSGGLLTNRIMTRDQARLLRRPNRVSEQVKTFADLGIEPTAAPAIIAQYLWRFRSSGQYEAITASAKNLRNG</sequence>
<dbReference type="RefSeq" id="WP_114535040.1">
    <property type="nucleotide sequence ID" value="NZ_CP038197.1"/>
</dbReference>
<accession>A0A369U8Y8</accession>
<reference evidence="1 2" key="1">
    <citation type="submission" date="2018-08" db="EMBL/GenBank/DDBJ databases">
        <title>Genomic Encyclopedia of Archaeal and Bacterial Type Strains, Phase II (KMG-II): from individual species to whole genera.</title>
        <authorList>
            <person name="Goeker M."/>
        </authorList>
    </citation>
    <scope>NUCLEOTIDE SEQUENCE [LARGE SCALE GENOMIC DNA]</scope>
    <source>
        <strain evidence="1 2">DSM 17099</strain>
    </source>
</reference>
<dbReference type="Pfam" id="PF01370">
    <property type="entry name" value="Epimerase"/>
    <property type="match status" value="1"/>
</dbReference>
<dbReference type="AlphaFoldDB" id="A0A369U8Y8"/>
<dbReference type="Proteomes" id="UP000256941">
    <property type="component" value="Unassembled WGS sequence"/>
</dbReference>
<dbReference type="InterPro" id="IPR051207">
    <property type="entry name" value="ComplexI_NDUFA9_subunit"/>
</dbReference>
<dbReference type="InterPro" id="IPR001509">
    <property type="entry name" value="Epimerase_deHydtase"/>
</dbReference>
<dbReference type="GO" id="GO:0044877">
    <property type="term" value="F:protein-containing complex binding"/>
    <property type="evidence" value="ECO:0007669"/>
    <property type="project" value="TreeGrafter"/>
</dbReference>
<dbReference type="CDD" id="cd05271">
    <property type="entry name" value="NDUFA9_like_SDR_a"/>
    <property type="match status" value="1"/>
</dbReference>
<dbReference type="SUPFAM" id="SSF51735">
    <property type="entry name" value="NAD(P)-binding Rossmann-fold domains"/>
    <property type="match status" value="1"/>
</dbReference>
<dbReference type="InterPro" id="IPR036291">
    <property type="entry name" value="NAD(P)-bd_dom_sf"/>
</dbReference>
<organism evidence="1 2">
    <name type="scientific">Paracoccus versutus</name>
    <name type="common">Thiobacillus versutus</name>
    <dbReference type="NCBI Taxonomy" id="34007"/>
    <lineage>
        <taxon>Bacteria</taxon>
        <taxon>Pseudomonadati</taxon>
        <taxon>Pseudomonadota</taxon>
        <taxon>Alphaproteobacteria</taxon>
        <taxon>Rhodobacterales</taxon>
        <taxon>Paracoccaceae</taxon>
        <taxon>Paracoccus</taxon>
    </lineage>
</organism>
<accession>A0A3D9XD86</accession>
<dbReference type="PANTHER" id="PTHR12126:SF11">
    <property type="entry name" value="NADH DEHYDROGENASE [UBIQUINONE] 1 ALPHA SUBCOMPLEX SUBUNIT 9, MITOCHONDRIAL"/>
    <property type="match status" value="1"/>
</dbReference>
<proteinExistence type="predicted"/>
<protein>
    <submittedName>
        <fullName evidence="1">NADH dehydrogenase</fullName>
    </submittedName>
</protein>
<dbReference type="PANTHER" id="PTHR12126">
    <property type="entry name" value="NADH-UBIQUINONE OXIDOREDUCTASE 39 KDA SUBUNIT-RELATED"/>
    <property type="match status" value="1"/>
</dbReference>
<gene>
    <name evidence="1" type="ORF">BDD41_4526</name>
</gene>
<evidence type="ECO:0000313" key="1">
    <source>
        <dbReference type="EMBL" id="REF67498.1"/>
    </source>
</evidence>